<sequence length="72" mass="8055">MFSAADLDLEDLFQLKPKGFYRVENRDGRTTIIVHRPGEPVEIIGCLSLGHANQVRQRLTDEGLTGFVEGAR</sequence>
<comment type="caution">
    <text evidence="1">The sequence shown here is derived from an EMBL/GenBank/DDBJ whole genome shotgun (WGS) entry which is preliminary data.</text>
</comment>
<accession>A0ABS1RHU8</accession>
<evidence type="ECO:0000313" key="1">
    <source>
        <dbReference type="EMBL" id="MBL3579228.1"/>
    </source>
</evidence>
<dbReference type="RefSeq" id="WP_075785394.1">
    <property type="nucleotide sequence ID" value="NZ_JAESIL010000060.1"/>
</dbReference>
<reference evidence="2" key="1">
    <citation type="submission" date="2021-01" db="EMBL/GenBank/DDBJ databases">
        <title>Draft genomes of Rhodovulum sulfidophilum.</title>
        <authorList>
            <person name="Guzman M.S."/>
        </authorList>
    </citation>
    <scope>NUCLEOTIDE SEQUENCE [LARGE SCALE GENOMIC DNA]</scope>
    <source>
        <strain evidence="2">AB19</strain>
    </source>
</reference>
<keyword evidence="2" id="KW-1185">Reference proteome</keyword>
<evidence type="ECO:0000313" key="2">
    <source>
        <dbReference type="Proteomes" id="UP000635853"/>
    </source>
</evidence>
<protein>
    <submittedName>
        <fullName evidence="1">Uncharacterized protein</fullName>
    </submittedName>
</protein>
<dbReference type="EMBL" id="JAESIL010000060">
    <property type="protein sequence ID" value="MBL3579228.1"/>
    <property type="molecule type" value="Genomic_DNA"/>
</dbReference>
<dbReference type="Proteomes" id="UP000635853">
    <property type="component" value="Unassembled WGS sequence"/>
</dbReference>
<proteinExistence type="predicted"/>
<name>A0ABS1RHU8_9RHOB</name>
<organism evidence="1 2">
    <name type="scientific">Rhodovulum visakhapatnamense</name>
    <dbReference type="NCBI Taxonomy" id="364297"/>
    <lineage>
        <taxon>Bacteria</taxon>
        <taxon>Pseudomonadati</taxon>
        <taxon>Pseudomonadota</taxon>
        <taxon>Alphaproteobacteria</taxon>
        <taxon>Rhodobacterales</taxon>
        <taxon>Paracoccaceae</taxon>
        <taxon>Rhodovulum</taxon>
    </lineage>
</organism>
<gene>
    <name evidence="1" type="ORF">JMJ92_13825</name>
</gene>